<protein>
    <submittedName>
        <fullName evidence="2">Uncharacterized protein</fullName>
    </submittedName>
</protein>
<name>B8G3E8_CHLAD</name>
<evidence type="ECO:0000256" key="1">
    <source>
        <dbReference type="SAM" id="Phobius"/>
    </source>
</evidence>
<dbReference type="eggNOG" id="ENOG5032JB3">
    <property type="taxonomic scope" value="Bacteria"/>
</dbReference>
<dbReference type="EMBL" id="CP001337">
    <property type="protein sequence ID" value="ACL25321.1"/>
    <property type="molecule type" value="Genomic_DNA"/>
</dbReference>
<keyword evidence="1" id="KW-0812">Transmembrane</keyword>
<keyword evidence="1" id="KW-1133">Transmembrane helix</keyword>
<keyword evidence="1" id="KW-0472">Membrane</keyword>
<dbReference type="STRING" id="326427.Cagg_2448"/>
<accession>B8G3E8</accession>
<organism evidence="2 3">
    <name type="scientific">Chloroflexus aggregans (strain MD-66 / DSM 9485)</name>
    <dbReference type="NCBI Taxonomy" id="326427"/>
    <lineage>
        <taxon>Bacteria</taxon>
        <taxon>Bacillati</taxon>
        <taxon>Chloroflexota</taxon>
        <taxon>Chloroflexia</taxon>
        <taxon>Chloroflexales</taxon>
        <taxon>Chloroflexineae</taxon>
        <taxon>Chloroflexaceae</taxon>
        <taxon>Chloroflexus</taxon>
    </lineage>
</organism>
<sequence length="190" mass="21244">MSRAYRLSPAGRRDNLVLIAVAMMLWLFAIWSLANTLQVRLHPAGIWADVQRLFAQPPAIEQAVPALILLVVIVATPLVIWNVIAEWDATFVPTTDGLCYTTMGIRLCCQWNDIVNIQPTPVSAEEDVVLWLRYDPASTITHPLRRWLHRQYHGPNRLVIGVGIERRAELVALIEQALAATRSSFATTAA</sequence>
<evidence type="ECO:0000313" key="2">
    <source>
        <dbReference type="EMBL" id="ACL25321.1"/>
    </source>
</evidence>
<dbReference type="AlphaFoldDB" id="B8G3E8"/>
<dbReference type="OrthoDB" id="158364at2"/>
<dbReference type="HOGENOM" id="CLU_1420497_0_0_0"/>
<evidence type="ECO:0000313" key="3">
    <source>
        <dbReference type="Proteomes" id="UP000002508"/>
    </source>
</evidence>
<dbReference type="RefSeq" id="WP_015941179.1">
    <property type="nucleotide sequence ID" value="NC_011831.1"/>
</dbReference>
<dbReference type="Proteomes" id="UP000002508">
    <property type="component" value="Chromosome"/>
</dbReference>
<keyword evidence="3" id="KW-1185">Reference proteome</keyword>
<feature type="transmembrane region" description="Helical" evidence="1">
    <location>
        <begin position="16"/>
        <end position="34"/>
    </location>
</feature>
<gene>
    <name evidence="2" type="ordered locus">Cagg_2448</name>
</gene>
<proteinExistence type="predicted"/>
<dbReference type="KEGG" id="cag:Cagg_2448"/>
<feature type="transmembrane region" description="Helical" evidence="1">
    <location>
        <begin position="63"/>
        <end position="84"/>
    </location>
</feature>
<reference evidence="2" key="1">
    <citation type="submission" date="2008-12" db="EMBL/GenBank/DDBJ databases">
        <title>Complete sequence of Chloroflexus aggregans DSM 9485.</title>
        <authorList>
            <consortium name="US DOE Joint Genome Institute"/>
            <person name="Lucas S."/>
            <person name="Copeland A."/>
            <person name="Lapidus A."/>
            <person name="Glavina del Rio T."/>
            <person name="Dalin E."/>
            <person name="Tice H."/>
            <person name="Pitluck S."/>
            <person name="Foster B."/>
            <person name="Larimer F."/>
            <person name="Land M."/>
            <person name="Hauser L."/>
            <person name="Kyrpides N."/>
            <person name="Mikhailova N."/>
            <person name="Bryant D."/>
            <person name="Richardson P."/>
        </authorList>
    </citation>
    <scope>NUCLEOTIDE SEQUENCE</scope>
    <source>
        <strain evidence="2">DSM 9485</strain>
    </source>
</reference>